<proteinExistence type="predicted"/>
<evidence type="ECO:0008006" key="4">
    <source>
        <dbReference type="Google" id="ProtNLM"/>
    </source>
</evidence>
<dbReference type="STRING" id="1123265.GCA_000686625_04373"/>
<sequence>MKVVFALLLSTIAFFPCKALNNTQDDHIGIQAEKKKQEIDCTGHLPPSSPNRKGGEALKAFLIDNGVLIEYYSNVGIVDIVIEAEDGTIVRSYSSCSMGGDTTISTIGLTTGSYILKMSNTNGFLTGKFYL</sequence>
<dbReference type="EMBL" id="LR590484">
    <property type="protein sequence ID" value="VTR36593.1"/>
    <property type="molecule type" value="Genomic_DNA"/>
</dbReference>
<gene>
    <name evidence="2" type="ORF">NCTC11429_01722</name>
</gene>
<reference evidence="2 3" key="1">
    <citation type="submission" date="2019-05" db="EMBL/GenBank/DDBJ databases">
        <authorList>
            <consortium name="Pathogen Informatics"/>
        </authorList>
    </citation>
    <scope>NUCLEOTIDE SEQUENCE [LARGE SCALE GENOMIC DNA]</scope>
    <source>
        <strain evidence="2 3">NCTC11429</strain>
    </source>
</reference>
<dbReference type="Proteomes" id="UP000308196">
    <property type="component" value="Chromosome"/>
</dbReference>
<evidence type="ECO:0000256" key="1">
    <source>
        <dbReference type="SAM" id="SignalP"/>
    </source>
</evidence>
<organism evidence="2 3">
    <name type="scientific">Sphingobacterium thalpophilum</name>
    <dbReference type="NCBI Taxonomy" id="259"/>
    <lineage>
        <taxon>Bacteria</taxon>
        <taxon>Pseudomonadati</taxon>
        <taxon>Bacteroidota</taxon>
        <taxon>Sphingobacteriia</taxon>
        <taxon>Sphingobacteriales</taxon>
        <taxon>Sphingobacteriaceae</taxon>
        <taxon>Sphingobacterium</taxon>
    </lineage>
</organism>
<protein>
    <recommendedName>
        <fullName evidence="4">Por secretion system C-terminal sorting domain</fullName>
    </recommendedName>
</protein>
<dbReference type="RefSeq" id="WP_028070996.1">
    <property type="nucleotide sequence ID" value="NZ_JBPFQZ010000012.1"/>
</dbReference>
<dbReference type="AlphaFoldDB" id="A0A4U9UTU1"/>
<evidence type="ECO:0000313" key="2">
    <source>
        <dbReference type="EMBL" id="VTR36593.1"/>
    </source>
</evidence>
<accession>A0A4U9UTU1</accession>
<feature type="chain" id="PRO_5020681381" description="Por secretion system C-terminal sorting domain" evidence="1">
    <location>
        <begin position="20"/>
        <end position="131"/>
    </location>
</feature>
<feature type="signal peptide" evidence="1">
    <location>
        <begin position="1"/>
        <end position="19"/>
    </location>
</feature>
<dbReference type="KEGG" id="stha:NCTC11429_01722"/>
<keyword evidence="1" id="KW-0732">Signal</keyword>
<evidence type="ECO:0000313" key="3">
    <source>
        <dbReference type="Proteomes" id="UP000308196"/>
    </source>
</evidence>
<name>A0A4U9UTU1_9SPHI</name>
<dbReference type="GeneID" id="78462476"/>